<name>A0ABQ6LZQ9_9GAMM</name>
<evidence type="ECO:0000256" key="4">
    <source>
        <dbReference type="ARBA" id="ARBA00022729"/>
    </source>
</evidence>
<dbReference type="RefSeq" id="WP_285764157.1">
    <property type="nucleotide sequence ID" value="NZ_BSYJ01000003.1"/>
</dbReference>
<dbReference type="PIRSF" id="PIRSF002741">
    <property type="entry name" value="MppA"/>
    <property type="match status" value="1"/>
</dbReference>
<gene>
    <name evidence="6" type="ORF">MNKW57_18580</name>
</gene>
<accession>A0ABQ6LZQ9</accession>
<comment type="caution">
    <text evidence="6">The sequence shown here is derived from an EMBL/GenBank/DDBJ whole genome shotgun (WGS) entry which is preliminary data.</text>
</comment>
<evidence type="ECO:0000256" key="3">
    <source>
        <dbReference type="ARBA" id="ARBA00022448"/>
    </source>
</evidence>
<reference evidence="6 7" key="1">
    <citation type="submission" date="2023-04" db="EMBL/GenBank/DDBJ databases">
        <title>Marinobulbifer ophiurae gen. nov., sp. Nov., isolate from tissue of brittle star Ophioplocus japonicus.</title>
        <authorList>
            <person name="Kawano K."/>
            <person name="Sawayama S."/>
            <person name="Nakagawa S."/>
        </authorList>
    </citation>
    <scope>NUCLEOTIDE SEQUENCE [LARGE SCALE GENOMIC DNA]</scope>
    <source>
        <strain evidence="6 7">NKW57</strain>
    </source>
</reference>
<dbReference type="SUPFAM" id="SSF53850">
    <property type="entry name" value="Periplasmic binding protein-like II"/>
    <property type="match status" value="1"/>
</dbReference>
<dbReference type="Proteomes" id="UP001224392">
    <property type="component" value="Unassembled WGS sequence"/>
</dbReference>
<keyword evidence="7" id="KW-1185">Reference proteome</keyword>
<dbReference type="CDD" id="cd08504">
    <property type="entry name" value="PBP2_OppA"/>
    <property type="match status" value="1"/>
</dbReference>
<dbReference type="PANTHER" id="PTHR30290:SF10">
    <property type="entry name" value="PERIPLASMIC OLIGOPEPTIDE-BINDING PROTEIN-RELATED"/>
    <property type="match status" value="1"/>
</dbReference>
<dbReference type="Gene3D" id="3.40.190.10">
    <property type="entry name" value="Periplasmic binding protein-like II"/>
    <property type="match status" value="1"/>
</dbReference>
<sequence length="561" mass="62069">MVRREMNAQQFKAYLLVAVLAGMTGCADSQEGLTHDLSLDASTPGFQQEGPQDGLHAISSRQELVRGNNVEPSSLDPHMARIDNERNILADLFEGLVTLDQDGNILPGVAQSWESEGSRVFIFQLRQDARWSNGDPVVAEDFVYGWRRAVTPGTASRCPEVISESAIENSAAISKGEQPVESLGVRAITSHTLEVRLERPVSYLVSMLQQVCFLPLHSETLATHGERWTRADNLVGNGAFYLSEWRVNERVVLEKNRNYWGAESVRLNKVTFLPIAADMQFSRYMADDLDMTFGIPVDQRDRVKSSHPAEINVVKTYGSFGITINIAKPPLDNPDVRLALAYALDRGTIASKVYKGGSPAFTNVPPEMPSMSSALVDLGGLSQSDREARARDFLALAGFSREKPLELKLNYLKTPNNKKLALAVSAMWKKVLGADITLEALEWKSIVERVQNGDLELGIRGFGAAYPDPASILNYRLSGNSPGYGYASDRFDSIMLEATRTSDPVQRAELYAQAEIVLGEDMPYIPVTRLRSSMLVKPRVRGMQKEMAYPPLSKDLWVAVE</sequence>
<evidence type="ECO:0000256" key="1">
    <source>
        <dbReference type="ARBA" id="ARBA00004196"/>
    </source>
</evidence>
<dbReference type="Gene3D" id="3.90.76.10">
    <property type="entry name" value="Dipeptide-binding Protein, Domain 1"/>
    <property type="match status" value="1"/>
</dbReference>
<keyword evidence="3" id="KW-0813">Transport</keyword>
<dbReference type="PANTHER" id="PTHR30290">
    <property type="entry name" value="PERIPLASMIC BINDING COMPONENT OF ABC TRANSPORTER"/>
    <property type="match status" value="1"/>
</dbReference>
<dbReference type="InterPro" id="IPR039424">
    <property type="entry name" value="SBP_5"/>
</dbReference>
<dbReference type="Gene3D" id="3.10.105.10">
    <property type="entry name" value="Dipeptide-binding Protein, Domain 3"/>
    <property type="match status" value="1"/>
</dbReference>
<dbReference type="InterPro" id="IPR000914">
    <property type="entry name" value="SBP_5_dom"/>
</dbReference>
<evidence type="ECO:0000313" key="7">
    <source>
        <dbReference type="Proteomes" id="UP001224392"/>
    </source>
</evidence>
<comment type="similarity">
    <text evidence="2">Belongs to the bacterial solute-binding protein 5 family.</text>
</comment>
<proteinExistence type="inferred from homology"/>
<keyword evidence="4" id="KW-0732">Signal</keyword>
<evidence type="ECO:0000259" key="5">
    <source>
        <dbReference type="Pfam" id="PF00496"/>
    </source>
</evidence>
<feature type="domain" description="Solute-binding protein family 5" evidence="5">
    <location>
        <begin position="105"/>
        <end position="480"/>
    </location>
</feature>
<comment type="subcellular location">
    <subcellularLocation>
        <location evidence="1">Cell envelope</location>
    </subcellularLocation>
</comment>
<dbReference type="InterPro" id="IPR030678">
    <property type="entry name" value="Peptide/Ni-bd"/>
</dbReference>
<dbReference type="Pfam" id="PF00496">
    <property type="entry name" value="SBP_bac_5"/>
    <property type="match status" value="1"/>
</dbReference>
<dbReference type="EMBL" id="BSYJ01000003">
    <property type="protein sequence ID" value="GMG87537.1"/>
    <property type="molecule type" value="Genomic_DNA"/>
</dbReference>
<evidence type="ECO:0000313" key="6">
    <source>
        <dbReference type="EMBL" id="GMG87537.1"/>
    </source>
</evidence>
<protein>
    <submittedName>
        <fullName evidence="6">ABC transporter substrate-binding protein</fullName>
    </submittedName>
</protein>
<organism evidence="6 7">
    <name type="scientific">Biformimicrobium ophioploci</name>
    <dbReference type="NCBI Taxonomy" id="3036711"/>
    <lineage>
        <taxon>Bacteria</taxon>
        <taxon>Pseudomonadati</taxon>
        <taxon>Pseudomonadota</taxon>
        <taxon>Gammaproteobacteria</taxon>
        <taxon>Cellvibrionales</taxon>
        <taxon>Microbulbiferaceae</taxon>
        <taxon>Biformimicrobium</taxon>
    </lineage>
</organism>
<evidence type="ECO:0000256" key="2">
    <source>
        <dbReference type="ARBA" id="ARBA00005695"/>
    </source>
</evidence>
<dbReference type="PROSITE" id="PS51257">
    <property type="entry name" value="PROKAR_LIPOPROTEIN"/>
    <property type="match status" value="1"/>
</dbReference>